<dbReference type="GO" id="GO:0007623">
    <property type="term" value="P:circadian rhythm"/>
    <property type="evidence" value="ECO:0007669"/>
    <property type="project" value="InterPro"/>
</dbReference>
<dbReference type="AlphaFoldDB" id="A0AAF0PWY3"/>
<feature type="compositionally biased region" description="Polar residues" evidence="2">
    <location>
        <begin position="329"/>
        <end position="345"/>
    </location>
</feature>
<feature type="region of interest" description="Disordered" evidence="2">
    <location>
        <begin position="93"/>
        <end position="112"/>
    </location>
</feature>
<dbReference type="Pfam" id="PF02519">
    <property type="entry name" value="Auxin_inducible"/>
    <property type="match status" value="1"/>
</dbReference>
<feature type="region of interest" description="Disordered" evidence="2">
    <location>
        <begin position="431"/>
        <end position="451"/>
    </location>
</feature>
<dbReference type="PANTHER" id="PTHR33334">
    <property type="entry name" value="PROTEIN LNK1"/>
    <property type="match status" value="1"/>
</dbReference>
<protein>
    <submittedName>
        <fullName evidence="3">Uncharacterized protein</fullName>
    </submittedName>
</protein>
<name>A0AAF0PWY3_SOLVR</name>
<feature type="compositionally biased region" description="Polar residues" evidence="2">
    <location>
        <begin position="98"/>
        <end position="109"/>
    </location>
</feature>
<dbReference type="EMBL" id="CP133612">
    <property type="protein sequence ID" value="WMV12568.1"/>
    <property type="molecule type" value="Genomic_DNA"/>
</dbReference>
<sequence>MKKTTHRDDEQVKEKTPKGHFVVYVAVGGELKRFVLHISYLKNPCFQKLLEEAAQEFGFQSPKGIVLPCDECIFHKLDDISWDEFCHNDDHIVPHPSSGRTNEPLSQNDSCKKPRHEVIGLTGNAGDQSTGKYANQQKEQVLSNRSPKMLEKDSWADAADGAFSSPREKAVVGEVSSLPFENTRTSNRCIKSNIDSFENESCPNGCTLDDKNAAVGENSYSYPLGPISQADDDLSFLDNSCDDKDSNDLLYYSWPEIENFEDVDRMFRSCDSSFGFGPGSEDDLGWLSSSNVIEGSGDGLTSGFKFPCPASNALGSTSASHEPSKPKETNISTDNSGIENQSLGYNSSSWSSEKNESVNLSHLSFLNGSSNLQCKLAPDKNAEVHGGGVQVEIVSNSQPRINNNVVDSMQKKHSKHQNLSEGKRKCGYLENGDTLNNTDSHPEEQKLPSGTASTQVNFAAAGVLQQKQAQDPDFGYLGGSFSYMHSDYGHSNGSALHPTLPILKYESNGLVSLSPKDSYASNQVQSMEGSPDPSFQVAAMTRNEKAEKLFHRSGVKVENNRDFEGVSIRIPTELGSSVVQECSSTNSGLDEISEEAASFHQLQRVMEQTKLCIRDSLYRLARSAEQRHRHANLNIVSGDDGGTSGPLVTEGTNKCTGYVDIETDTNPIDRSIAHLLFHRPSDSAVTPARDSSTLKSPSMIHGSLSSAPVMSDNLISHREIAFQTDGEVADH</sequence>
<comment type="similarity">
    <text evidence="1">Belongs to the ARG7 family.</text>
</comment>
<evidence type="ECO:0000256" key="1">
    <source>
        <dbReference type="ARBA" id="ARBA00006974"/>
    </source>
</evidence>
<evidence type="ECO:0000313" key="4">
    <source>
        <dbReference type="Proteomes" id="UP001234989"/>
    </source>
</evidence>
<dbReference type="Proteomes" id="UP001234989">
    <property type="component" value="Chromosome 1"/>
</dbReference>
<reference evidence="3" key="1">
    <citation type="submission" date="2023-08" db="EMBL/GenBank/DDBJ databases">
        <title>A de novo genome assembly of Solanum verrucosum Schlechtendal, a Mexican diploid species geographically isolated from the other diploid A-genome species in potato relatives.</title>
        <authorList>
            <person name="Hosaka K."/>
        </authorList>
    </citation>
    <scope>NUCLEOTIDE SEQUENCE</scope>
    <source>
        <tissue evidence="3">Young leaves</tissue>
    </source>
</reference>
<dbReference type="GO" id="GO:0009733">
    <property type="term" value="P:response to auxin"/>
    <property type="evidence" value="ECO:0007669"/>
    <property type="project" value="InterPro"/>
</dbReference>
<feature type="region of interest" description="Disordered" evidence="2">
    <location>
        <begin position="315"/>
        <end position="351"/>
    </location>
</feature>
<dbReference type="PANTHER" id="PTHR33334:SF14">
    <property type="entry name" value="PROTEIN LNK1-LIKE ISOFORM X1"/>
    <property type="match status" value="1"/>
</dbReference>
<keyword evidence="4" id="KW-1185">Reference proteome</keyword>
<evidence type="ECO:0000313" key="3">
    <source>
        <dbReference type="EMBL" id="WMV12568.1"/>
    </source>
</evidence>
<evidence type="ECO:0000256" key="2">
    <source>
        <dbReference type="SAM" id="MobiDB-lite"/>
    </source>
</evidence>
<proteinExistence type="inferred from homology"/>
<dbReference type="InterPro" id="IPR039928">
    <property type="entry name" value="LNK"/>
</dbReference>
<dbReference type="GO" id="GO:0006355">
    <property type="term" value="P:regulation of DNA-templated transcription"/>
    <property type="evidence" value="ECO:0007669"/>
    <property type="project" value="InterPro"/>
</dbReference>
<accession>A0AAF0PWY3</accession>
<gene>
    <name evidence="3" type="ORF">MTR67_005953</name>
</gene>
<dbReference type="InterPro" id="IPR003676">
    <property type="entry name" value="SAUR_fam"/>
</dbReference>
<organism evidence="3 4">
    <name type="scientific">Solanum verrucosum</name>
    <dbReference type="NCBI Taxonomy" id="315347"/>
    <lineage>
        <taxon>Eukaryota</taxon>
        <taxon>Viridiplantae</taxon>
        <taxon>Streptophyta</taxon>
        <taxon>Embryophyta</taxon>
        <taxon>Tracheophyta</taxon>
        <taxon>Spermatophyta</taxon>
        <taxon>Magnoliopsida</taxon>
        <taxon>eudicotyledons</taxon>
        <taxon>Gunneridae</taxon>
        <taxon>Pentapetalae</taxon>
        <taxon>asterids</taxon>
        <taxon>lamiids</taxon>
        <taxon>Solanales</taxon>
        <taxon>Solanaceae</taxon>
        <taxon>Solanoideae</taxon>
        <taxon>Solaneae</taxon>
        <taxon>Solanum</taxon>
    </lineage>
</organism>